<organism evidence="6 7">
    <name type="scientific">Gracilariopsis chorda</name>
    <dbReference type="NCBI Taxonomy" id="448386"/>
    <lineage>
        <taxon>Eukaryota</taxon>
        <taxon>Rhodophyta</taxon>
        <taxon>Florideophyceae</taxon>
        <taxon>Rhodymeniophycidae</taxon>
        <taxon>Gracilariales</taxon>
        <taxon>Gracilariaceae</taxon>
        <taxon>Gracilariopsis</taxon>
    </lineage>
</organism>
<proteinExistence type="inferred from homology"/>
<dbReference type="SUPFAM" id="SSF51735">
    <property type="entry name" value="NAD(P)-binding Rossmann-fold domains"/>
    <property type="match status" value="1"/>
</dbReference>
<evidence type="ECO:0000313" key="6">
    <source>
        <dbReference type="EMBL" id="PXF46237.1"/>
    </source>
</evidence>
<dbReference type="PROSITE" id="PS00061">
    <property type="entry name" value="ADH_SHORT"/>
    <property type="match status" value="1"/>
</dbReference>
<dbReference type="InterPro" id="IPR014756">
    <property type="entry name" value="Ig_E-set"/>
</dbReference>
<comment type="caution">
    <text evidence="6">The sequence shown here is derived from an EMBL/GenBank/DDBJ whole genome shotgun (WGS) entry which is preliminary data.</text>
</comment>
<dbReference type="InterPro" id="IPR013783">
    <property type="entry name" value="Ig-like_fold"/>
</dbReference>
<gene>
    <name evidence="6" type="ORF">BWQ96_04022</name>
</gene>
<evidence type="ECO:0000256" key="4">
    <source>
        <dbReference type="SAM" id="MobiDB-lite"/>
    </source>
</evidence>
<dbReference type="SUPFAM" id="SSF81296">
    <property type="entry name" value="E set domains"/>
    <property type="match status" value="1"/>
</dbReference>
<reference evidence="6 7" key="1">
    <citation type="journal article" date="2018" name="Mol. Biol. Evol.">
        <title>Analysis of the draft genome of the red seaweed Gracilariopsis chorda provides insights into genome size evolution in Rhodophyta.</title>
        <authorList>
            <person name="Lee J."/>
            <person name="Yang E.C."/>
            <person name="Graf L."/>
            <person name="Yang J.H."/>
            <person name="Qiu H."/>
            <person name="Zel Zion U."/>
            <person name="Chan C.X."/>
            <person name="Stephens T.G."/>
            <person name="Weber A.P.M."/>
            <person name="Boo G.H."/>
            <person name="Boo S.M."/>
            <person name="Kim K.M."/>
            <person name="Shin Y."/>
            <person name="Jung M."/>
            <person name="Lee S.J."/>
            <person name="Yim H.S."/>
            <person name="Lee J.H."/>
            <person name="Bhattacharya D."/>
            <person name="Yoon H.S."/>
        </authorList>
    </citation>
    <scope>NUCLEOTIDE SEQUENCE [LARGE SCALE GENOMIC DNA]</scope>
    <source>
        <strain evidence="6 7">SKKU-2015</strain>
        <tissue evidence="6">Whole body</tissue>
    </source>
</reference>
<keyword evidence="2" id="KW-0560">Oxidoreductase</keyword>
<dbReference type="InterPro" id="IPR051019">
    <property type="entry name" value="VLCFA-Steroid_DH"/>
</dbReference>
<dbReference type="InterPro" id="IPR032640">
    <property type="entry name" value="AMPK1_CBM"/>
</dbReference>
<evidence type="ECO:0000256" key="2">
    <source>
        <dbReference type="ARBA" id="ARBA00023002"/>
    </source>
</evidence>
<dbReference type="PRINTS" id="PR00080">
    <property type="entry name" value="SDRFAMILY"/>
</dbReference>
<accession>A0A2V3IX20</accession>
<dbReference type="InterPro" id="IPR036291">
    <property type="entry name" value="NAD(P)-bd_dom_sf"/>
</dbReference>
<dbReference type="InterPro" id="IPR002347">
    <property type="entry name" value="SDR_fam"/>
</dbReference>
<dbReference type="EMBL" id="NBIV01000042">
    <property type="protein sequence ID" value="PXF46237.1"/>
    <property type="molecule type" value="Genomic_DNA"/>
</dbReference>
<protein>
    <submittedName>
        <fullName evidence="6">Very-long-chain 3-oxoacyl-CoA reductase</fullName>
    </submittedName>
</protein>
<dbReference type="GO" id="GO:0005783">
    <property type="term" value="C:endoplasmic reticulum"/>
    <property type="evidence" value="ECO:0007669"/>
    <property type="project" value="UniProtKB-SubCell"/>
</dbReference>
<feature type="region of interest" description="Disordered" evidence="4">
    <location>
        <begin position="320"/>
        <end position="368"/>
    </location>
</feature>
<keyword evidence="7" id="KW-1185">Reference proteome</keyword>
<evidence type="ECO:0000313" key="7">
    <source>
        <dbReference type="Proteomes" id="UP000247409"/>
    </source>
</evidence>
<feature type="domain" description="AMP-activated protein kinase glycogen-binding" evidence="5">
    <location>
        <begin position="241"/>
        <end position="320"/>
    </location>
</feature>
<comment type="subcellular location">
    <subcellularLocation>
        <location evidence="1">Endoplasmic reticulum</location>
    </subcellularLocation>
</comment>
<dbReference type="Gene3D" id="3.40.50.720">
    <property type="entry name" value="NAD(P)-binding Rossmann-like Domain"/>
    <property type="match status" value="1"/>
</dbReference>
<dbReference type="Proteomes" id="UP000247409">
    <property type="component" value="Unassembled WGS sequence"/>
</dbReference>
<dbReference type="PRINTS" id="PR00081">
    <property type="entry name" value="GDHRDH"/>
</dbReference>
<dbReference type="CDD" id="cd02859">
    <property type="entry name" value="E_set_AMPKbeta_like_N"/>
    <property type="match status" value="1"/>
</dbReference>
<evidence type="ECO:0000259" key="5">
    <source>
        <dbReference type="Pfam" id="PF16561"/>
    </source>
</evidence>
<dbReference type="OrthoDB" id="3185at2759"/>
<sequence length="368" mass="40274">MPLPSDFAQKYGPWALVTGGSAGIGLQFSHQLAAAGLNIAIAALGEEELIKAAGEIREKYGVETKYLLVDLTSEDGWRNVVESYDDIEVGLLVNNAGIETHGSLFRDPVEKHVNIIDLNCKALVALTHAFGRRMVDRKRGGIIFTSSLLSTPAPFFATYSASKSFVTSFGRAVREEFIRYNVQVTVSEPGIVESDMSKNIAKNMDFSKSGFSIQKPDDCTLSFQMFRGGGSKKSAAPEGVKTEFVFADGAKDDVQLSGDWNDWKAIQMFHEGAGTWSVVTPVPPGPHEFKFIVDGEWKHSERHPTIGIDETSLNNVRYVLPEPDLGSSEDTRSKSGHRPQRRDSRASSASVDSSASRRKKGTGFFSKK</sequence>
<dbReference type="PANTHER" id="PTHR43899">
    <property type="entry name" value="RH59310P"/>
    <property type="match status" value="1"/>
</dbReference>
<dbReference type="Pfam" id="PF16561">
    <property type="entry name" value="AMPK1_CBM"/>
    <property type="match status" value="1"/>
</dbReference>
<name>A0A2V3IX20_9FLOR</name>
<dbReference type="PANTHER" id="PTHR43899:SF4">
    <property type="entry name" value="17 BETA-HYDROXYSTEROID DEHYDROGENASE TYPE 3"/>
    <property type="match status" value="1"/>
</dbReference>
<dbReference type="AlphaFoldDB" id="A0A2V3IX20"/>
<dbReference type="InterPro" id="IPR020904">
    <property type="entry name" value="Sc_DH/Rdtase_CS"/>
</dbReference>
<comment type="similarity">
    <text evidence="3">Belongs to the short-chain dehydrogenases/reductases (SDR) family.</text>
</comment>
<dbReference type="Pfam" id="PF00106">
    <property type="entry name" value="adh_short"/>
    <property type="match status" value="1"/>
</dbReference>
<dbReference type="Gene3D" id="2.60.40.10">
    <property type="entry name" value="Immunoglobulins"/>
    <property type="match status" value="1"/>
</dbReference>
<evidence type="ECO:0000256" key="3">
    <source>
        <dbReference type="RuleBase" id="RU000363"/>
    </source>
</evidence>
<feature type="compositionally biased region" description="Basic residues" evidence="4">
    <location>
        <begin position="356"/>
        <end position="368"/>
    </location>
</feature>
<evidence type="ECO:0000256" key="1">
    <source>
        <dbReference type="ARBA" id="ARBA00004240"/>
    </source>
</evidence>
<dbReference type="GO" id="GO:0016491">
    <property type="term" value="F:oxidoreductase activity"/>
    <property type="evidence" value="ECO:0007669"/>
    <property type="project" value="UniProtKB-KW"/>
</dbReference>